<dbReference type="PROSITE" id="PS50048">
    <property type="entry name" value="ZN2_CY6_FUNGAL_2"/>
    <property type="match status" value="1"/>
</dbReference>
<evidence type="ECO:0000256" key="1">
    <source>
        <dbReference type="ARBA" id="ARBA00023242"/>
    </source>
</evidence>
<feature type="region of interest" description="Disordered" evidence="3">
    <location>
        <begin position="1"/>
        <end position="210"/>
    </location>
</feature>
<dbReference type="HOGENOM" id="CLU_004835_0_1_1"/>
<sequence>MDAPPDAKRPRLDHESAGPYPPSGHPLRSASTPVGPATQPSHVEHLPPPPVVHSYTAPPASIGPQAHHPGPIPAAPPARENGVDAHRHSYSAATSSGPSTDHAPGYGVGPAHHHSYPAATTQPGSGPPQSAGYDSSRRTSSAERHAGPMAEHQQHGLPHPPPGQQPYNPQMDPQVNGSMPPNGIPYHPPEQYAVGPVAHRPGYPPTPSTAYHPSPIYAQGPSHFVGQPRRKQVRATQACNHCRARKQKCDENRPCGYCSNEGIPCEYREVPPPKTDRHIMQLLEQQRAIQDTMGEMRNMQEAMNQLLQEATGKFSSNQPKLLTSDQFNTSDPSGYANPGGLVTADDVKDIDSALEAEEQVPDQPPSSHETGAQYLVQWPIIKEYFKTAGISSAEYVLEETEKAGTLRPYGSSLVENGQIVDIAYDEEWDEETKEQKTTDPLEDMWGDGPQQRGFNNPPNIGGGNPDGSLDLRSDTIWKLYDSYMRNMWALHPFLDVKWLNAKIEEFVAKHSPYVQNHQTDGHFTMPGMPASSGRPDTPGATIGKRKRPSSASEDNMDFSPSENTRKWQAPKKMPDRSMQNAIILLVLALGRVLMEDRFLLEEFAVKSPSAESSEMSYANSPYDASKPSPRAYMAFETASSPGDMKAATMARGASLDSARSRRPRRSGRIPNIELFPGLAYFAQASDILGNNLGGNSIMHAQAFLLAGIYYGQLGRVTESWSWINEGCRVTTILHNKKKYRDSILSREGGKQARQEQLDSQSTLVSILCWSALQLESDLRAELDQLPKPSQLMYSEPKIVLPLTLVGVSQDEEIQLYYEPNLNPQDILQSYHFQIQFRLTLNRVHAALYSRKSLLPQNRKKRTTVVWSDADTGTLFDNLQNTRTFLGKATKYWWQDSQDLATNLLEARLRAKYYGGEYIILRPYIYNALRWQQDTGNTPQPPFDLVEWVQNHNESERLAAQKRAERRMRGEDPPQEQMHLPKAEISYEKFQNDPQLAKQFLWCCKRCIDAAMASTAVFDGVANPLQDKRLKVTNIHGTATAQFSNMLVLVAVTRSWLAVMVDTNRLKQLMERTIALHDKLSPLAPIFRINRKILAAARDDLRNAELMKQRGYAAWQTSPGSVHGSHPSMSPGSAGTPRPPYAQPPSNSTHTSFSSVAPY</sequence>
<feature type="compositionally biased region" description="Polar residues" evidence="3">
    <location>
        <begin position="118"/>
        <end position="128"/>
    </location>
</feature>
<dbReference type="VEuPathDB" id="FungiDB:PV09_03503"/>
<feature type="domain" description="Zn(2)-C6 fungal-type" evidence="4">
    <location>
        <begin position="238"/>
        <end position="267"/>
    </location>
</feature>
<dbReference type="CDD" id="cd00067">
    <property type="entry name" value="GAL4"/>
    <property type="match status" value="1"/>
</dbReference>
<protein>
    <recommendedName>
        <fullName evidence="4">Zn(2)-C6 fungal-type domain-containing protein</fullName>
    </recommendedName>
</protein>
<keyword evidence="6" id="KW-1185">Reference proteome</keyword>
<dbReference type="InParanoid" id="A0A0D1YY67"/>
<keyword evidence="1" id="KW-0539">Nucleus</keyword>
<dbReference type="GO" id="GO:0008270">
    <property type="term" value="F:zinc ion binding"/>
    <property type="evidence" value="ECO:0007669"/>
    <property type="project" value="InterPro"/>
</dbReference>
<dbReference type="Proteomes" id="UP000053259">
    <property type="component" value="Unassembled WGS sequence"/>
</dbReference>
<keyword evidence="2" id="KW-0175">Coiled coil</keyword>
<evidence type="ECO:0000256" key="2">
    <source>
        <dbReference type="SAM" id="Coils"/>
    </source>
</evidence>
<dbReference type="Pfam" id="PF00172">
    <property type="entry name" value="Zn_clus"/>
    <property type="match status" value="1"/>
</dbReference>
<reference evidence="5 6" key="1">
    <citation type="submission" date="2015-01" db="EMBL/GenBank/DDBJ databases">
        <title>The Genome Sequence of Ochroconis gallopava CBS43764.</title>
        <authorList>
            <consortium name="The Broad Institute Genomics Platform"/>
            <person name="Cuomo C."/>
            <person name="de Hoog S."/>
            <person name="Gorbushina A."/>
            <person name="Stielow B."/>
            <person name="Teixiera M."/>
            <person name="Abouelleil A."/>
            <person name="Chapman S.B."/>
            <person name="Priest M."/>
            <person name="Young S.K."/>
            <person name="Wortman J."/>
            <person name="Nusbaum C."/>
            <person name="Birren B."/>
        </authorList>
    </citation>
    <scope>NUCLEOTIDE SEQUENCE [LARGE SCALE GENOMIC DNA]</scope>
    <source>
        <strain evidence="5 6">CBS 43764</strain>
    </source>
</reference>
<dbReference type="STRING" id="253628.A0A0D1YY67"/>
<dbReference type="AlphaFoldDB" id="A0A0D1YY67"/>
<dbReference type="SUPFAM" id="SSF57701">
    <property type="entry name" value="Zn2/Cys6 DNA-binding domain"/>
    <property type="match status" value="1"/>
</dbReference>
<proteinExistence type="predicted"/>
<feature type="region of interest" description="Disordered" evidence="3">
    <location>
        <begin position="1115"/>
        <end position="1158"/>
    </location>
</feature>
<dbReference type="PANTHER" id="PTHR47785:SF4">
    <property type="entry name" value="ZN(II)2CYS6 TRANSCRIPTION FACTOR (EUROFUNG)"/>
    <property type="match status" value="1"/>
</dbReference>
<dbReference type="OrthoDB" id="5244761at2759"/>
<accession>A0A0D1YY67</accession>
<dbReference type="PROSITE" id="PS00463">
    <property type="entry name" value="ZN2_CY6_FUNGAL_1"/>
    <property type="match status" value="1"/>
</dbReference>
<feature type="coiled-coil region" evidence="2">
    <location>
        <begin position="282"/>
        <end position="309"/>
    </location>
</feature>
<dbReference type="InterPro" id="IPR053181">
    <property type="entry name" value="EcdB-like_regulator"/>
</dbReference>
<dbReference type="SMART" id="SM00066">
    <property type="entry name" value="GAL4"/>
    <property type="match status" value="1"/>
</dbReference>
<name>A0A0D1YY67_9PEZI</name>
<dbReference type="EMBL" id="KN847537">
    <property type="protein sequence ID" value="KIW05632.1"/>
    <property type="molecule type" value="Genomic_DNA"/>
</dbReference>
<evidence type="ECO:0000256" key="3">
    <source>
        <dbReference type="SAM" id="MobiDB-lite"/>
    </source>
</evidence>
<dbReference type="GeneID" id="27311476"/>
<organism evidence="5 6">
    <name type="scientific">Verruconis gallopava</name>
    <dbReference type="NCBI Taxonomy" id="253628"/>
    <lineage>
        <taxon>Eukaryota</taxon>
        <taxon>Fungi</taxon>
        <taxon>Dikarya</taxon>
        <taxon>Ascomycota</taxon>
        <taxon>Pezizomycotina</taxon>
        <taxon>Dothideomycetes</taxon>
        <taxon>Pleosporomycetidae</taxon>
        <taxon>Venturiales</taxon>
        <taxon>Sympoventuriaceae</taxon>
        <taxon>Verruconis</taxon>
    </lineage>
</organism>
<dbReference type="Gene3D" id="4.10.240.10">
    <property type="entry name" value="Zn(2)-C6 fungal-type DNA-binding domain"/>
    <property type="match status" value="1"/>
</dbReference>
<feature type="compositionally biased region" description="Polar residues" evidence="3">
    <location>
        <begin position="549"/>
        <end position="562"/>
    </location>
</feature>
<dbReference type="CDD" id="cd12148">
    <property type="entry name" value="fungal_TF_MHR"/>
    <property type="match status" value="1"/>
</dbReference>
<evidence type="ECO:0000313" key="6">
    <source>
        <dbReference type="Proteomes" id="UP000053259"/>
    </source>
</evidence>
<evidence type="ECO:0000259" key="4">
    <source>
        <dbReference type="PROSITE" id="PS50048"/>
    </source>
</evidence>
<feature type="region of interest" description="Disordered" evidence="3">
    <location>
        <begin position="517"/>
        <end position="573"/>
    </location>
</feature>
<dbReference type="InterPro" id="IPR001138">
    <property type="entry name" value="Zn2Cys6_DnaBD"/>
</dbReference>
<feature type="compositionally biased region" description="Polar residues" evidence="3">
    <location>
        <begin position="1143"/>
        <end position="1158"/>
    </location>
</feature>
<feature type="compositionally biased region" description="Basic and acidic residues" evidence="3">
    <location>
        <begin position="135"/>
        <end position="146"/>
    </location>
</feature>
<dbReference type="GO" id="GO:0000981">
    <property type="term" value="F:DNA-binding transcription factor activity, RNA polymerase II-specific"/>
    <property type="evidence" value="ECO:0007669"/>
    <property type="project" value="InterPro"/>
</dbReference>
<dbReference type="PANTHER" id="PTHR47785">
    <property type="entry name" value="ZN(II)2CYS6 TRANSCRIPTION FACTOR (EUROFUNG)-RELATED-RELATED"/>
    <property type="match status" value="1"/>
</dbReference>
<gene>
    <name evidence="5" type="ORF">PV09_03503</name>
</gene>
<dbReference type="RefSeq" id="XP_016215501.1">
    <property type="nucleotide sequence ID" value="XM_016356708.1"/>
</dbReference>
<feature type="compositionally biased region" description="Basic and acidic residues" evidence="3">
    <location>
        <begin position="1"/>
        <end position="16"/>
    </location>
</feature>
<dbReference type="InterPro" id="IPR036864">
    <property type="entry name" value="Zn2-C6_fun-type_DNA-bd_sf"/>
</dbReference>
<evidence type="ECO:0000313" key="5">
    <source>
        <dbReference type="EMBL" id="KIW05632.1"/>
    </source>
</evidence>